<dbReference type="InterPro" id="IPR004390">
    <property type="entry name" value="SR_rcpt_FtsY"/>
</dbReference>
<dbReference type="SMART" id="SM00382">
    <property type="entry name" value="AAA"/>
    <property type="match status" value="1"/>
</dbReference>
<evidence type="ECO:0000256" key="7">
    <source>
        <dbReference type="ARBA" id="ARBA00023134"/>
    </source>
</evidence>
<protein>
    <submittedName>
        <fullName evidence="11">Signal recognition particle receptor FtsY</fullName>
    </submittedName>
</protein>
<evidence type="ECO:0000256" key="8">
    <source>
        <dbReference type="ARBA" id="ARBA00023136"/>
    </source>
</evidence>
<evidence type="ECO:0000256" key="4">
    <source>
        <dbReference type="ARBA" id="ARBA00022490"/>
    </source>
</evidence>
<dbReference type="InterPro" id="IPR027417">
    <property type="entry name" value="P-loop_NTPase"/>
</dbReference>
<dbReference type="Pfam" id="PF02881">
    <property type="entry name" value="SRP54_N"/>
    <property type="match status" value="1"/>
</dbReference>
<dbReference type="HAMAP" id="MF_00920">
    <property type="entry name" value="FtsY"/>
    <property type="match status" value="1"/>
</dbReference>
<dbReference type="InterPro" id="IPR000897">
    <property type="entry name" value="SRP54_GTPase_dom"/>
</dbReference>
<comment type="subcellular location">
    <subcellularLocation>
        <location evidence="1">Cell membrane</location>
        <topology evidence="1">Peripheral membrane protein</topology>
        <orientation evidence="1">Cytoplasmic side</orientation>
    </subcellularLocation>
</comment>
<dbReference type="FunFam" id="3.40.50.300:FF:000053">
    <property type="entry name" value="Signal recognition particle receptor FtsY"/>
    <property type="match status" value="1"/>
</dbReference>
<evidence type="ECO:0000313" key="11">
    <source>
        <dbReference type="EMBL" id="MPM34490.1"/>
    </source>
</evidence>
<dbReference type="PANTHER" id="PTHR43134:SF1">
    <property type="entry name" value="SIGNAL RECOGNITION PARTICLE RECEPTOR SUBUNIT ALPHA"/>
    <property type="match status" value="1"/>
</dbReference>
<comment type="caution">
    <text evidence="11">The sequence shown here is derived from an EMBL/GenBank/DDBJ whole genome shotgun (WGS) entry which is preliminary data.</text>
</comment>
<evidence type="ECO:0000256" key="5">
    <source>
        <dbReference type="ARBA" id="ARBA00022741"/>
    </source>
</evidence>
<sequence>MADFFKKLFKKDKDTKKDGINEAEVEISEDEEYLKDEKIEKMIIEDMGEAEEEPAENNPSFFKKLKDGLFKTRKNITDRLNSVVNSFKTIDEDLFDELEEILITSDVGVETTMKLLDGIRKKIKEEKVNDPKAVIELLKQEVLKLMSENAEPLSNAYPQIIVVIGVNGVGKTTSVGKIANRYKKAGKKVLIAAADTFRAAAIEQLEVWSNRVGVDIIKHQEGADPAAIIYDAISAAKSRKTDVIICDTAGRLHNKKNLMEELKKIFRIIDREYPEAHREVYLVLDATTGQNAIVQAKVFKEAADITGIVLTKLDGTAKGGIVIAIKSELNIPVRLVGVGEKIDDLQDFDPVDFANALFSE</sequence>
<dbReference type="InterPro" id="IPR036225">
    <property type="entry name" value="SRP/SRP_N"/>
</dbReference>
<dbReference type="GO" id="GO:0005886">
    <property type="term" value="C:plasma membrane"/>
    <property type="evidence" value="ECO:0007669"/>
    <property type="project" value="UniProtKB-SubCell"/>
</dbReference>
<keyword evidence="6" id="KW-0378">Hydrolase</keyword>
<feature type="domain" description="SRP54-type proteins GTP-binding" evidence="10">
    <location>
        <begin position="332"/>
        <end position="345"/>
    </location>
</feature>
<dbReference type="SMART" id="SM00963">
    <property type="entry name" value="SRP54_N"/>
    <property type="match status" value="1"/>
</dbReference>
<accession>A0A644Z0T0</accession>
<dbReference type="GO" id="GO:0005047">
    <property type="term" value="F:signal recognition particle binding"/>
    <property type="evidence" value="ECO:0007669"/>
    <property type="project" value="TreeGrafter"/>
</dbReference>
<organism evidence="11">
    <name type="scientific">bioreactor metagenome</name>
    <dbReference type="NCBI Taxonomy" id="1076179"/>
    <lineage>
        <taxon>unclassified sequences</taxon>
        <taxon>metagenomes</taxon>
        <taxon>ecological metagenomes</taxon>
    </lineage>
</organism>
<dbReference type="GO" id="GO:0005525">
    <property type="term" value="F:GTP binding"/>
    <property type="evidence" value="ECO:0007669"/>
    <property type="project" value="UniProtKB-KW"/>
</dbReference>
<keyword evidence="5" id="KW-0547">Nucleotide-binding</keyword>
<evidence type="ECO:0000256" key="6">
    <source>
        <dbReference type="ARBA" id="ARBA00022801"/>
    </source>
</evidence>
<dbReference type="InterPro" id="IPR003593">
    <property type="entry name" value="AAA+_ATPase"/>
</dbReference>
<dbReference type="GO" id="GO:0006614">
    <property type="term" value="P:SRP-dependent cotranslational protein targeting to membrane"/>
    <property type="evidence" value="ECO:0007669"/>
    <property type="project" value="InterPro"/>
</dbReference>
<keyword evidence="8" id="KW-0472">Membrane</keyword>
<dbReference type="EMBL" id="VSSQ01006990">
    <property type="protein sequence ID" value="MPM34490.1"/>
    <property type="molecule type" value="Genomic_DNA"/>
</dbReference>
<gene>
    <name evidence="11" type="primary">ftsY_30</name>
    <name evidence="11" type="ORF">SDC9_81073</name>
</gene>
<dbReference type="FunFam" id="1.20.120.140:FF:000002">
    <property type="entry name" value="Signal recognition particle receptor FtsY"/>
    <property type="match status" value="1"/>
</dbReference>
<keyword evidence="3" id="KW-1003">Cell membrane</keyword>
<evidence type="ECO:0000256" key="1">
    <source>
        <dbReference type="ARBA" id="ARBA00004413"/>
    </source>
</evidence>
<dbReference type="AlphaFoldDB" id="A0A644Z0T0"/>
<keyword evidence="4" id="KW-0963">Cytoplasm</keyword>
<dbReference type="Gene3D" id="3.40.50.300">
    <property type="entry name" value="P-loop containing nucleotide triphosphate hydrolases"/>
    <property type="match status" value="1"/>
</dbReference>
<evidence type="ECO:0000256" key="2">
    <source>
        <dbReference type="ARBA" id="ARBA00008531"/>
    </source>
</evidence>
<evidence type="ECO:0000259" key="10">
    <source>
        <dbReference type="PROSITE" id="PS00300"/>
    </source>
</evidence>
<dbReference type="PROSITE" id="PS00300">
    <property type="entry name" value="SRP54"/>
    <property type="match status" value="1"/>
</dbReference>
<dbReference type="CDD" id="cd17874">
    <property type="entry name" value="FtsY"/>
    <property type="match status" value="1"/>
</dbReference>
<dbReference type="InterPro" id="IPR013822">
    <property type="entry name" value="Signal_recog_particl_SRP54_hlx"/>
</dbReference>
<name>A0A644Z0T0_9ZZZZ</name>
<dbReference type="InterPro" id="IPR042101">
    <property type="entry name" value="SRP54_N_sf"/>
</dbReference>
<proteinExistence type="inferred from homology"/>
<keyword evidence="9 11" id="KW-0675">Receptor</keyword>
<dbReference type="SUPFAM" id="SSF52540">
    <property type="entry name" value="P-loop containing nucleoside triphosphate hydrolases"/>
    <property type="match status" value="1"/>
</dbReference>
<dbReference type="SUPFAM" id="SSF47364">
    <property type="entry name" value="Domain of the SRP/SRP receptor G-proteins"/>
    <property type="match status" value="1"/>
</dbReference>
<reference evidence="11" key="1">
    <citation type="submission" date="2019-08" db="EMBL/GenBank/DDBJ databases">
        <authorList>
            <person name="Kucharzyk K."/>
            <person name="Murdoch R.W."/>
            <person name="Higgins S."/>
            <person name="Loffler F."/>
        </authorList>
    </citation>
    <scope>NUCLEOTIDE SEQUENCE</scope>
</reference>
<dbReference type="GO" id="GO:0005737">
    <property type="term" value="C:cytoplasm"/>
    <property type="evidence" value="ECO:0007669"/>
    <property type="project" value="UniProtKB-ARBA"/>
</dbReference>
<dbReference type="GO" id="GO:0003924">
    <property type="term" value="F:GTPase activity"/>
    <property type="evidence" value="ECO:0007669"/>
    <property type="project" value="TreeGrafter"/>
</dbReference>
<dbReference type="SMART" id="SM00962">
    <property type="entry name" value="SRP54"/>
    <property type="match status" value="1"/>
</dbReference>
<comment type="similarity">
    <text evidence="2">Belongs to the GTP-binding SRP family.</text>
</comment>
<evidence type="ECO:0000256" key="9">
    <source>
        <dbReference type="ARBA" id="ARBA00023170"/>
    </source>
</evidence>
<dbReference type="NCBIfam" id="TIGR00064">
    <property type="entry name" value="ftsY"/>
    <property type="match status" value="1"/>
</dbReference>
<keyword evidence="7" id="KW-0342">GTP-binding</keyword>
<dbReference type="Pfam" id="PF00448">
    <property type="entry name" value="SRP54"/>
    <property type="match status" value="1"/>
</dbReference>
<dbReference type="Gene3D" id="1.20.120.140">
    <property type="entry name" value="Signal recognition particle SRP54, nucleotide-binding domain"/>
    <property type="match status" value="1"/>
</dbReference>
<evidence type="ECO:0000256" key="3">
    <source>
        <dbReference type="ARBA" id="ARBA00022475"/>
    </source>
</evidence>
<dbReference type="PANTHER" id="PTHR43134">
    <property type="entry name" value="SIGNAL RECOGNITION PARTICLE RECEPTOR SUBUNIT ALPHA"/>
    <property type="match status" value="1"/>
</dbReference>